<proteinExistence type="inferred from homology"/>
<keyword evidence="7" id="KW-1185">Reference proteome</keyword>
<dbReference type="NCBIfam" id="TIGR02937">
    <property type="entry name" value="sigma70-ECF"/>
    <property type="match status" value="1"/>
</dbReference>
<evidence type="ECO:0000313" key="6">
    <source>
        <dbReference type="EMBL" id="MST49851.1"/>
    </source>
</evidence>
<dbReference type="Gene3D" id="1.10.10.10">
    <property type="entry name" value="Winged helix-like DNA-binding domain superfamily/Winged helix DNA-binding domain"/>
    <property type="match status" value="1"/>
</dbReference>
<dbReference type="PANTHER" id="PTHR43133:SF25">
    <property type="entry name" value="RNA POLYMERASE SIGMA FACTOR RFAY-RELATED"/>
    <property type="match status" value="1"/>
</dbReference>
<dbReference type="SUPFAM" id="SSF88659">
    <property type="entry name" value="Sigma3 and sigma4 domains of RNA polymerase sigma factors"/>
    <property type="match status" value="1"/>
</dbReference>
<dbReference type="EMBL" id="VUMY01000010">
    <property type="protein sequence ID" value="MST49851.1"/>
    <property type="molecule type" value="Genomic_DNA"/>
</dbReference>
<dbReference type="InterPro" id="IPR013325">
    <property type="entry name" value="RNA_pol_sigma_r2"/>
</dbReference>
<keyword evidence="4" id="KW-0804">Transcription</keyword>
<dbReference type="PANTHER" id="PTHR43133">
    <property type="entry name" value="RNA POLYMERASE ECF-TYPE SIGMA FACTO"/>
    <property type="match status" value="1"/>
</dbReference>
<sequence length="165" mass="18346">MSAAAHDEQWFERIFAAHGTAIVRFLHRRGAYAEAEDLAAETFTVMWRKKDEVPDGAELPWLYKTAGLTLANWFRKKKSLPMGDSQETLDSLDSNDPATLVVKDHGMQAALAELSERDRDIILAVAWEGLTGQSLADYLGISRNAADAALSRTRKRLEEAIAKNT</sequence>
<dbReference type="InterPro" id="IPR014284">
    <property type="entry name" value="RNA_pol_sigma-70_dom"/>
</dbReference>
<evidence type="ECO:0000256" key="4">
    <source>
        <dbReference type="ARBA" id="ARBA00023163"/>
    </source>
</evidence>
<dbReference type="InterPro" id="IPR039425">
    <property type="entry name" value="RNA_pol_sigma-70-like"/>
</dbReference>
<dbReference type="GO" id="GO:0006352">
    <property type="term" value="P:DNA-templated transcription initiation"/>
    <property type="evidence" value="ECO:0007669"/>
    <property type="project" value="InterPro"/>
</dbReference>
<keyword evidence="2" id="KW-0805">Transcription regulation</keyword>
<dbReference type="InterPro" id="IPR013324">
    <property type="entry name" value="RNA_pol_sigma_r3/r4-like"/>
</dbReference>
<dbReference type="RefSeq" id="WP_154544934.1">
    <property type="nucleotide sequence ID" value="NZ_JAQYQY010000029.1"/>
</dbReference>
<dbReference type="AlphaFoldDB" id="A0A7K0K2Y7"/>
<dbReference type="Pfam" id="PF08281">
    <property type="entry name" value="Sigma70_r4_2"/>
    <property type="match status" value="1"/>
</dbReference>
<dbReference type="InterPro" id="IPR036388">
    <property type="entry name" value="WH-like_DNA-bd_sf"/>
</dbReference>
<dbReference type="GO" id="GO:0003677">
    <property type="term" value="F:DNA binding"/>
    <property type="evidence" value="ECO:0007669"/>
    <property type="project" value="InterPro"/>
</dbReference>
<comment type="caution">
    <text evidence="6">The sequence shown here is derived from an EMBL/GenBank/DDBJ whole genome shotgun (WGS) entry which is preliminary data.</text>
</comment>
<dbReference type="Gene3D" id="1.10.1740.10">
    <property type="match status" value="1"/>
</dbReference>
<evidence type="ECO:0000256" key="1">
    <source>
        <dbReference type="ARBA" id="ARBA00010641"/>
    </source>
</evidence>
<reference evidence="6 7" key="1">
    <citation type="submission" date="2019-08" db="EMBL/GenBank/DDBJ databases">
        <title>In-depth cultivation of the pig gut microbiome towards novel bacterial diversity and tailored functional studies.</title>
        <authorList>
            <person name="Wylensek D."/>
            <person name="Hitch T.C.A."/>
            <person name="Clavel T."/>
        </authorList>
    </citation>
    <scope>NUCLEOTIDE SEQUENCE [LARGE SCALE GENOMIC DNA]</scope>
    <source>
        <strain evidence="6 7">RF-GAM-744-WT-7</strain>
    </source>
</reference>
<evidence type="ECO:0000256" key="3">
    <source>
        <dbReference type="ARBA" id="ARBA00023082"/>
    </source>
</evidence>
<keyword evidence="3" id="KW-0731">Sigma factor</keyword>
<dbReference type="SUPFAM" id="SSF88946">
    <property type="entry name" value="Sigma2 domain of RNA polymerase sigma factors"/>
    <property type="match status" value="1"/>
</dbReference>
<name>A0A7K0K2Y7_9ACTO</name>
<organism evidence="6 7">
    <name type="scientific">Mobiluncus porci</name>
    <dbReference type="NCBI Taxonomy" id="2652278"/>
    <lineage>
        <taxon>Bacteria</taxon>
        <taxon>Bacillati</taxon>
        <taxon>Actinomycetota</taxon>
        <taxon>Actinomycetes</taxon>
        <taxon>Actinomycetales</taxon>
        <taxon>Actinomycetaceae</taxon>
        <taxon>Mobiluncus</taxon>
    </lineage>
</organism>
<protein>
    <submittedName>
        <fullName evidence="6">Sigma-70 family RNA polymerase sigma factor</fullName>
    </submittedName>
</protein>
<feature type="domain" description="RNA polymerase sigma factor 70 region 4 type 2" evidence="5">
    <location>
        <begin position="108"/>
        <end position="157"/>
    </location>
</feature>
<accession>A0A7K0K2Y7</accession>
<gene>
    <name evidence="6" type="ORF">FYJ63_06330</name>
</gene>
<dbReference type="GO" id="GO:0016987">
    <property type="term" value="F:sigma factor activity"/>
    <property type="evidence" value="ECO:0007669"/>
    <property type="project" value="UniProtKB-KW"/>
</dbReference>
<dbReference type="InterPro" id="IPR013249">
    <property type="entry name" value="RNA_pol_sigma70_r4_t2"/>
</dbReference>
<comment type="similarity">
    <text evidence="1">Belongs to the sigma-70 factor family. ECF subfamily.</text>
</comment>
<evidence type="ECO:0000256" key="2">
    <source>
        <dbReference type="ARBA" id="ARBA00023015"/>
    </source>
</evidence>
<dbReference type="Proteomes" id="UP000442535">
    <property type="component" value="Unassembled WGS sequence"/>
</dbReference>
<evidence type="ECO:0000259" key="5">
    <source>
        <dbReference type="Pfam" id="PF08281"/>
    </source>
</evidence>
<evidence type="ECO:0000313" key="7">
    <source>
        <dbReference type="Proteomes" id="UP000442535"/>
    </source>
</evidence>